<dbReference type="HAMAP" id="MF_00528">
    <property type="entry name" value="Maf"/>
    <property type="match status" value="1"/>
</dbReference>
<feature type="active site" description="Proton acceptor" evidence="3">
    <location>
        <position position="75"/>
    </location>
</feature>
<dbReference type="RefSeq" id="WP_038701320.1">
    <property type="nucleotide sequence ID" value="NZ_CP009286.1"/>
</dbReference>
<dbReference type="OrthoDB" id="9807767at2"/>
<dbReference type="GO" id="GO:0036218">
    <property type="term" value="F:dTTP diphosphatase activity"/>
    <property type="evidence" value="ECO:0007669"/>
    <property type="project" value="RHEA"/>
</dbReference>
<accession>A0A089LUE2</accession>
<proteinExistence type="inferred from homology"/>
<comment type="subcellular location">
    <subcellularLocation>
        <location evidence="3">Cytoplasm</location>
    </subcellularLocation>
</comment>
<name>A0A089LUE2_9BACL</name>
<dbReference type="HOGENOM" id="CLU_040416_0_0_9"/>
<evidence type="ECO:0000256" key="2">
    <source>
        <dbReference type="ARBA" id="ARBA00022801"/>
    </source>
</evidence>
<dbReference type="Gene3D" id="3.90.950.10">
    <property type="match status" value="1"/>
</dbReference>
<sequence>MNGGITPIILASGSPRRRELLSLLGLPLKVIPSDADESFQPGWTPDYIVSTLALRKAEAVLPQAGSKPAVVVGSDTIVVLDGRVLGKPRDDSEARDMLASLQGRSHSVFTGLACVRAGQAGERIGALPEDVWKTAPQAPVDLADTEEAVPPGLGNGNGGTITPLPFGRLGQYAVIPGAGGNGPLAIAGYTESRVTFRPMTSAEITSYIATGEPMDKAGSYGIQGIGSVFIEEMEGDFYSVMGLPLNLLYEMLSRFGISPF</sequence>
<dbReference type="EC" id="3.6.1.9" evidence="3"/>
<keyword evidence="3" id="KW-0546">Nucleotide metabolism</keyword>
<dbReference type="AlphaFoldDB" id="A0A089LUE2"/>
<dbReference type="PANTHER" id="PTHR43213:SF5">
    <property type="entry name" value="BIFUNCTIONAL DTTP_UTP PYROPHOSPHATASE_METHYLTRANSFERASE PROTEIN-RELATED"/>
    <property type="match status" value="1"/>
</dbReference>
<evidence type="ECO:0000256" key="3">
    <source>
        <dbReference type="HAMAP-Rule" id="MF_00528"/>
    </source>
</evidence>
<feature type="site" description="Important for substrate specificity" evidence="3">
    <location>
        <position position="76"/>
    </location>
</feature>
<dbReference type="InterPro" id="IPR029001">
    <property type="entry name" value="ITPase-like_fam"/>
</dbReference>
<evidence type="ECO:0000256" key="1">
    <source>
        <dbReference type="ARBA" id="ARBA00001968"/>
    </source>
</evidence>
<organism evidence="4 5">
    <name type="scientific">Paenibacillus stellifer</name>
    <dbReference type="NCBI Taxonomy" id="169760"/>
    <lineage>
        <taxon>Bacteria</taxon>
        <taxon>Bacillati</taxon>
        <taxon>Bacillota</taxon>
        <taxon>Bacilli</taxon>
        <taxon>Bacillales</taxon>
        <taxon>Paenibacillaceae</taxon>
        <taxon>Paenibacillus</taxon>
    </lineage>
</organism>
<comment type="caution">
    <text evidence="3">Lacks conserved residue(s) required for the propagation of feature annotation.</text>
</comment>
<reference evidence="4 5" key="1">
    <citation type="submission" date="2014-08" db="EMBL/GenBank/DDBJ databases">
        <title>Comparative genomics of the Paenibacillus odorifer group.</title>
        <authorList>
            <person name="den Bakker H.C."/>
            <person name="Tsai Y.-C."/>
            <person name="Martin N."/>
            <person name="Korlach J."/>
            <person name="Wiedmann M."/>
        </authorList>
    </citation>
    <scope>NUCLEOTIDE SEQUENCE [LARGE SCALE GENOMIC DNA]</scope>
    <source>
        <strain evidence="4 5">DSM 14472</strain>
    </source>
</reference>
<feature type="site" description="Important for substrate specificity" evidence="3">
    <location>
        <position position="16"/>
    </location>
</feature>
<dbReference type="InterPro" id="IPR003697">
    <property type="entry name" value="Maf-like"/>
</dbReference>
<comment type="catalytic activity">
    <reaction evidence="3">
        <text>dTTP + H2O = dTMP + diphosphate + H(+)</text>
        <dbReference type="Rhea" id="RHEA:28534"/>
        <dbReference type="ChEBI" id="CHEBI:15377"/>
        <dbReference type="ChEBI" id="CHEBI:15378"/>
        <dbReference type="ChEBI" id="CHEBI:33019"/>
        <dbReference type="ChEBI" id="CHEBI:37568"/>
        <dbReference type="ChEBI" id="CHEBI:63528"/>
        <dbReference type="EC" id="3.6.1.9"/>
    </reaction>
</comment>
<dbReference type="PANTHER" id="PTHR43213">
    <property type="entry name" value="BIFUNCTIONAL DTTP/UTP PYROPHOSPHATASE/METHYLTRANSFERASE PROTEIN-RELATED"/>
    <property type="match status" value="1"/>
</dbReference>
<evidence type="ECO:0000313" key="4">
    <source>
        <dbReference type="EMBL" id="AIQ65156.1"/>
    </source>
</evidence>
<dbReference type="SUPFAM" id="SSF52972">
    <property type="entry name" value="ITPase-like"/>
    <property type="match status" value="2"/>
</dbReference>
<evidence type="ECO:0000313" key="5">
    <source>
        <dbReference type="Proteomes" id="UP000029507"/>
    </source>
</evidence>
<keyword evidence="5" id="KW-1185">Reference proteome</keyword>
<dbReference type="CDD" id="cd00555">
    <property type="entry name" value="Maf"/>
    <property type="match status" value="1"/>
</dbReference>
<dbReference type="Proteomes" id="UP000029507">
    <property type="component" value="Chromosome"/>
</dbReference>
<dbReference type="STRING" id="169760.PSTEL_20560"/>
<protein>
    <recommendedName>
        <fullName evidence="3">dTTP/UTP pyrophosphatase</fullName>
        <shortName evidence="3">dTTPase/UTPase</shortName>
        <ecNumber evidence="3">3.6.1.9</ecNumber>
    </recommendedName>
    <alternativeName>
        <fullName evidence="3">Nucleoside triphosphate pyrophosphatase</fullName>
    </alternativeName>
    <alternativeName>
        <fullName evidence="3">Nucleotide pyrophosphatase</fullName>
        <shortName evidence="3">Nucleotide PPase</shortName>
    </alternativeName>
</protein>
<keyword evidence="3" id="KW-0963">Cytoplasm</keyword>
<feature type="site" description="Important for substrate specificity" evidence="3">
    <location>
        <position position="223"/>
    </location>
</feature>
<comment type="cofactor">
    <cofactor evidence="1 3">
        <name>a divalent metal cation</name>
        <dbReference type="ChEBI" id="CHEBI:60240"/>
    </cofactor>
</comment>
<comment type="similarity">
    <text evidence="3">Belongs to the Maf family. YhdE subfamily.</text>
</comment>
<keyword evidence="2 3" id="KW-0378">Hydrolase</keyword>
<gene>
    <name evidence="4" type="ORF">PSTEL_20560</name>
</gene>
<dbReference type="EMBL" id="CP009286">
    <property type="protein sequence ID" value="AIQ65156.1"/>
    <property type="molecule type" value="Genomic_DNA"/>
</dbReference>
<comment type="function">
    <text evidence="3">Nucleoside triphosphate pyrophosphatase that hydrolyzes dTTP and UTP. May have a dual role in cell division arrest and in preventing the incorporation of modified nucleotides into cellular nucleic acids.</text>
</comment>
<dbReference type="Pfam" id="PF02545">
    <property type="entry name" value="Maf"/>
    <property type="match status" value="2"/>
</dbReference>
<dbReference type="GO" id="GO:0036221">
    <property type="term" value="F:UTP diphosphatase activity"/>
    <property type="evidence" value="ECO:0007669"/>
    <property type="project" value="RHEA"/>
</dbReference>
<dbReference type="GO" id="GO:0005737">
    <property type="term" value="C:cytoplasm"/>
    <property type="evidence" value="ECO:0007669"/>
    <property type="project" value="UniProtKB-SubCell"/>
</dbReference>
<dbReference type="KEGG" id="pste:PSTEL_20560"/>
<comment type="catalytic activity">
    <reaction evidence="3">
        <text>UTP + H2O = UMP + diphosphate + H(+)</text>
        <dbReference type="Rhea" id="RHEA:29395"/>
        <dbReference type="ChEBI" id="CHEBI:15377"/>
        <dbReference type="ChEBI" id="CHEBI:15378"/>
        <dbReference type="ChEBI" id="CHEBI:33019"/>
        <dbReference type="ChEBI" id="CHEBI:46398"/>
        <dbReference type="ChEBI" id="CHEBI:57865"/>
        <dbReference type="EC" id="3.6.1.9"/>
    </reaction>
</comment>
<dbReference type="GO" id="GO:0009117">
    <property type="term" value="P:nucleotide metabolic process"/>
    <property type="evidence" value="ECO:0007669"/>
    <property type="project" value="UniProtKB-KW"/>
</dbReference>